<evidence type="ECO:0000313" key="3">
    <source>
        <dbReference type="Proteomes" id="UP001183388"/>
    </source>
</evidence>
<keyword evidence="1" id="KW-0472">Membrane</keyword>
<comment type="caution">
    <text evidence="2">The sequence shown here is derived from an EMBL/GenBank/DDBJ whole genome shotgun (WGS) entry which is preliminary data.</text>
</comment>
<gene>
    <name evidence="2" type="ORF">RM780_10485</name>
</gene>
<dbReference type="PANTHER" id="PTHR42305:SF1">
    <property type="entry name" value="MEMBRANE PROTEIN RV1733C-RELATED"/>
    <property type="match status" value="1"/>
</dbReference>
<evidence type="ECO:0008006" key="4">
    <source>
        <dbReference type="Google" id="ProtNLM"/>
    </source>
</evidence>
<reference evidence="3" key="1">
    <citation type="submission" date="2023-07" db="EMBL/GenBank/DDBJ databases">
        <title>30 novel species of actinomycetes from the DSMZ collection.</title>
        <authorList>
            <person name="Nouioui I."/>
        </authorList>
    </citation>
    <scope>NUCLEOTIDE SEQUENCE [LARGE SCALE GENOMIC DNA]</scope>
    <source>
        <strain evidence="3">DSM 44917</strain>
    </source>
</reference>
<dbReference type="EMBL" id="JAVREN010000011">
    <property type="protein sequence ID" value="MDT0307389.1"/>
    <property type="molecule type" value="Genomic_DNA"/>
</dbReference>
<keyword evidence="1" id="KW-0812">Transmembrane</keyword>
<dbReference type="RefSeq" id="WP_311630334.1">
    <property type="nucleotide sequence ID" value="NZ_JAVREN010000011.1"/>
</dbReference>
<protein>
    <recommendedName>
        <fullName evidence="4">Proline rich protein membrane protein</fullName>
    </recommendedName>
</protein>
<keyword evidence="1" id="KW-1133">Transmembrane helix</keyword>
<dbReference type="PANTHER" id="PTHR42305">
    <property type="entry name" value="MEMBRANE PROTEIN RV1733C-RELATED"/>
    <property type="match status" value="1"/>
</dbReference>
<accession>A0ABU2L742</accession>
<keyword evidence="3" id="KW-1185">Reference proteome</keyword>
<name>A0ABU2L742_9ACTN</name>
<proteinExistence type="predicted"/>
<organism evidence="2 3">
    <name type="scientific">Streptomyces boetiae</name>
    <dbReference type="NCBI Taxonomy" id="3075541"/>
    <lineage>
        <taxon>Bacteria</taxon>
        <taxon>Bacillati</taxon>
        <taxon>Actinomycetota</taxon>
        <taxon>Actinomycetes</taxon>
        <taxon>Kitasatosporales</taxon>
        <taxon>Streptomycetaceae</taxon>
        <taxon>Streptomyces</taxon>
    </lineage>
</organism>
<dbReference type="Proteomes" id="UP001183388">
    <property type="component" value="Unassembled WGS sequence"/>
</dbReference>
<sequence length="187" mass="19649">MKRKGTVLLWRWRRNPLRRRSDVAEAWIGVAAWGALLVGVPAAAALTATGAASAMLRQAEELRPVAAEVTEDVPESHGLHGGRSPASVRWAGEDGAPGTGWTLLGPGTPAGTRVTVWVDGEGRVQPEPPPPAVAWAGGAVLGAAAAAGTGLAVVGLRHGARARLEARCRERWEREWAEIAPQWCRGA</sequence>
<evidence type="ECO:0000313" key="2">
    <source>
        <dbReference type="EMBL" id="MDT0307389.1"/>
    </source>
</evidence>
<evidence type="ECO:0000256" key="1">
    <source>
        <dbReference type="SAM" id="Phobius"/>
    </source>
</evidence>
<feature type="transmembrane region" description="Helical" evidence="1">
    <location>
        <begin position="132"/>
        <end position="154"/>
    </location>
</feature>
<dbReference type="InterPro" id="IPR039708">
    <property type="entry name" value="MT1774/Rv1733c-like"/>
</dbReference>